<evidence type="ECO:0000256" key="4">
    <source>
        <dbReference type="ARBA" id="ARBA00023163"/>
    </source>
</evidence>
<sequence length="493" mass="55725">MFLVPWLKTISSAPQYLNFRSSENLYEIVGSSVYAILVRFWRDSTCTCGRNCSLIRSLNGRERLSGEDAQEESSVGKPKYSAFRKEQQYSHTKKVTLVGEADAVNYEGNNYSGENAAVATCKYVVGVYDDTEGTLKLMDAGAERVFRMTPKVHGVSYAPPEFVPPTVGDGSREEQIARAQNLVKSFGRENIRRKNEERKVNRLIKGENVSAPDAVKAGLSAAAAKEATNDDIYKAASENRNIPPHEKDATTPEAAYLLDKIIISQEQKGLQYKEVMKAATEQDGAEQLKELNFCEFVIDYLPLVAKYKSDKKKLKQRAMCLAYLDALLKLHRGKRRLGKKEIEELGLHYKVVQPMLAKFCEVATEAPRMADDILDTTEVAGTKKEQESVFKTYQRSGPRSALLLCYILLMCLMLHDYHVELAPLALEFEMQPKDLSNYFRELGCTVSYISGSAETEEKQRRTHYARLLHADSRQKTLEEMLPDRRPRPGRSKK</sequence>
<evidence type="ECO:0000313" key="8">
    <source>
        <dbReference type="Proteomes" id="UP001190700"/>
    </source>
</evidence>
<comment type="caution">
    <text evidence="7">The sequence shown here is derived from an EMBL/GenBank/DDBJ whole genome shotgun (WGS) entry which is preliminary data.</text>
</comment>
<keyword evidence="3" id="KW-0240">DNA-directed RNA polymerase</keyword>
<feature type="compositionally biased region" description="Basic and acidic residues" evidence="6">
    <location>
        <begin position="473"/>
        <end position="486"/>
    </location>
</feature>
<dbReference type="GO" id="GO:0000428">
    <property type="term" value="C:DNA-directed RNA polymerase complex"/>
    <property type="evidence" value="ECO:0007669"/>
    <property type="project" value="UniProtKB-KW"/>
</dbReference>
<protein>
    <submittedName>
        <fullName evidence="7">Uncharacterized protein</fullName>
    </submittedName>
</protein>
<dbReference type="GO" id="GO:0003677">
    <property type="term" value="F:DNA binding"/>
    <property type="evidence" value="ECO:0007669"/>
    <property type="project" value="InterPro"/>
</dbReference>
<proteinExistence type="inferred from homology"/>
<dbReference type="PANTHER" id="PTHR14440">
    <property type="entry name" value="DNA-DIRECTED RNA POLYMERASE I SUBUNIT RPA49"/>
    <property type="match status" value="1"/>
</dbReference>
<comment type="subcellular location">
    <subcellularLocation>
        <location evidence="1">Nucleus</location>
        <location evidence="1">Nucleolus</location>
    </subcellularLocation>
</comment>
<dbReference type="Pfam" id="PF06870">
    <property type="entry name" value="RNA_pol_I_A49"/>
    <property type="match status" value="1"/>
</dbReference>
<organism evidence="7 8">
    <name type="scientific">Cymbomonas tetramitiformis</name>
    <dbReference type="NCBI Taxonomy" id="36881"/>
    <lineage>
        <taxon>Eukaryota</taxon>
        <taxon>Viridiplantae</taxon>
        <taxon>Chlorophyta</taxon>
        <taxon>Pyramimonadophyceae</taxon>
        <taxon>Pyramimonadales</taxon>
        <taxon>Pyramimonadaceae</taxon>
        <taxon>Cymbomonas</taxon>
    </lineage>
</organism>
<dbReference type="GO" id="GO:0006351">
    <property type="term" value="P:DNA-templated transcription"/>
    <property type="evidence" value="ECO:0007669"/>
    <property type="project" value="InterPro"/>
</dbReference>
<evidence type="ECO:0000256" key="5">
    <source>
        <dbReference type="ARBA" id="ARBA00023242"/>
    </source>
</evidence>
<name>A0AAE0C9Q4_9CHLO</name>
<dbReference type="GO" id="GO:0005730">
    <property type="term" value="C:nucleolus"/>
    <property type="evidence" value="ECO:0007669"/>
    <property type="project" value="UniProtKB-SubCell"/>
</dbReference>
<accession>A0AAE0C9Q4</accession>
<evidence type="ECO:0000256" key="6">
    <source>
        <dbReference type="SAM" id="MobiDB-lite"/>
    </source>
</evidence>
<gene>
    <name evidence="7" type="ORF">CYMTET_40306</name>
</gene>
<keyword evidence="4" id="KW-0804">Transcription</keyword>
<dbReference type="AlphaFoldDB" id="A0AAE0C9Q4"/>
<evidence type="ECO:0000256" key="2">
    <source>
        <dbReference type="ARBA" id="ARBA00009430"/>
    </source>
</evidence>
<evidence type="ECO:0000256" key="1">
    <source>
        <dbReference type="ARBA" id="ARBA00004604"/>
    </source>
</evidence>
<reference evidence="7 8" key="1">
    <citation type="journal article" date="2015" name="Genome Biol. Evol.">
        <title>Comparative Genomics of a Bacterivorous Green Alga Reveals Evolutionary Causalities and Consequences of Phago-Mixotrophic Mode of Nutrition.</title>
        <authorList>
            <person name="Burns J.A."/>
            <person name="Paasch A."/>
            <person name="Narechania A."/>
            <person name="Kim E."/>
        </authorList>
    </citation>
    <scope>NUCLEOTIDE SEQUENCE [LARGE SCALE GENOMIC DNA]</scope>
    <source>
        <strain evidence="7 8">PLY_AMNH</strain>
    </source>
</reference>
<evidence type="ECO:0000256" key="3">
    <source>
        <dbReference type="ARBA" id="ARBA00022478"/>
    </source>
</evidence>
<dbReference type="InterPro" id="IPR009668">
    <property type="entry name" value="RNA_pol-assoc_fac_A49-like"/>
</dbReference>
<evidence type="ECO:0000313" key="7">
    <source>
        <dbReference type="EMBL" id="KAK3250309.1"/>
    </source>
</evidence>
<dbReference type="EMBL" id="LGRX02026800">
    <property type="protein sequence ID" value="KAK3250309.1"/>
    <property type="molecule type" value="Genomic_DNA"/>
</dbReference>
<comment type="similarity">
    <text evidence="2">Belongs to the eukaryotic RPA49/POLR1E RNA polymerase subunit family.</text>
</comment>
<feature type="region of interest" description="Disordered" evidence="6">
    <location>
        <begin position="473"/>
        <end position="493"/>
    </location>
</feature>
<dbReference type="Proteomes" id="UP001190700">
    <property type="component" value="Unassembled WGS sequence"/>
</dbReference>
<keyword evidence="8" id="KW-1185">Reference proteome</keyword>
<keyword evidence="5" id="KW-0539">Nucleus</keyword>